<keyword evidence="4" id="KW-1185">Reference proteome</keyword>
<reference evidence="4" key="1">
    <citation type="journal article" date="2019" name="Int. J. Syst. Evol. Microbiol.">
        <title>The Global Catalogue of Microorganisms (GCM) 10K type strain sequencing project: providing services to taxonomists for standard genome sequencing and annotation.</title>
        <authorList>
            <consortium name="The Broad Institute Genomics Platform"/>
            <consortium name="The Broad Institute Genome Sequencing Center for Infectious Disease"/>
            <person name="Wu L."/>
            <person name="Ma J."/>
        </authorList>
    </citation>
    <scope>NUCLEOTIDE SEQUENCE [LARGE SCALE GENOMIC DNA]</scope>
    <source>
        <strain evidence="4">YJ-61-S</strain>
    </source>
</reference>
<dbReference type="EMBL" id="JBHSFV010000009">
    <property type="protein sequence ID" value="MFC4635183.1"/>
    <property type="molecule type" value="Genomic_DNA"/>
</dbReference>
<evidence type="ECO:0000259" key="2">
    <source>
        <dbReference type="Pfam" id="PF07484"/>
    </source>
</evidence>
<feature type="signal peptide" evidence="1">
    <location>
        <begin position="1"/>
        <end position="20"/>
    </location>
</feature>
<dbReference type="Proteomes" id="UP001596043">
    <property type="component" value="Unassembled WGS sequence"/>
</dbReference>
<protein>
    <submittedName>
        <fullName evidence="3">Tail fiber protein</fullName>
    </submittedName>
</protein>
<dbReference type="RefSeq" id="WP_379980156.1">
    <property type="nucleotide sequence ID" value="NZ_JBHSFV010000009.1"/>
</dbReference>
<feature type="chain" id="PRO_5046124277" evidence="1">
    <location>
        <begin position="21"/>
        <end position="292"/>
    </location>
</feature>
<proteinExistence type="predicted"/>
<feature type="domain" description="Phage tail collar" evidence="2">
    <location>
        <begin position="132"/>
        <end position="179"/>
    </location>
</feature>
<keyword evidence="1" id="KW-0732">Signal</keyword>
<name>A0ABV9HZ38_9FLAO</name>
<evidence type="ECO:0000313" key="4">
    <source>
        <dbReference type="Proteomes" id="UP001596043"/>
    </source>
</evidence>
<sequence>MKTSLFFLLFFTLVFNPLNAQTSASEAGIAVQGIARDNNNAARVSADIVLTFELYYRNTSNVEVPIYSETITLTTDAFGVFSHILDAGEANQPVIQQNHAFLRISEGVTIISNEILKHVPYAISANNGVPTGSIMPYMGATAPSGWVLCNGQSLTSIPGAENLISILGNNNAPNLNGMFLRGTGANPVNGQSGPGLGGVQGDQYRGHGHGVNINTNFTGNHSHTSNIVVFTNVPTTQGGNNFRTISSPTSGNGNFSTRDAGVHNHNVSGNTQGSGGSETRPVSYGVNYIIKL</sequence>
<gene>
    <name evidence="3" type="ORF">ACFO3O_14825</name>
</gene>
<dbReference type="InterPro" id="IPR037053">
    <property type="entry name" value="Phage_tail_collar_dom_sf"/>
</dbReference>
<dbReference type="InterPro" id="IPR011083">
    <property type="entry name" value="Phage_tail_collar_dom"/>
</dbReference>
<dbReference type="Pfam" id="PF07484">
    <property type="entry name" value="Collar"/>
    <property type="match status" value="1"/>
</dbReference>
<evidence type="ECO:0000256" key="1">
    <source>
        <dbReference type="SAM" id="SignalP"/>
    </source>
</evidence>
<evidence type="ECO:0000313" key="3">
    <source>
        <dbReference type="EMBL" id="MFC4635183.1"/>
    </source>
</evidence>
<comment type="caution">
    <text evidence="3">The sequence shown here is derived from an EMBL/GenBank/DDBJ whole genome shotgun (WGS) entry which is preliminary data.</text>
</comment>
<dbReference type="SUPFAM" id="SSF88874">
    <property type="entry name" value="Receptor-binding domain of short tail fibre protein gp12"/>
    <property type="match status" value="1"/>
</dbReference>
<dbReference type="Gene3D" id="3.90.1340.10">
    <property type="entry name" value="Phage tail collar domain"/>
    <property type="match status" value="1"/>
</dbReference>
<organism evidence="3 4">
    <name type="scientific">Dokdonia ponticola</name>
    <dbReference type="NCBI Taxonomy" id="2041041"/>
    <lineage>
        <taxon>Bacteria</taxon>
        <taxon>Pseudomonadati</taxon>
        <taxon>Bacteroidota</taxon>
        <taxon>Flavobacteriia</taxon>
        <taxon>Flavobacteriales</taxon>
        <taxon>Flavobacteriaceae</taxon>
        <taxon>Dokdonia</taxon>
    </lineage>
</organism>
<accession>A0ABV9HZ38</accession>